<feature type="domain" description="Glycerol-3-phosphate dehydrogenase NAD-dependent C-terminal" evidence="13">
    <location>
        <begin position="531"/>
        <end position="676"/>
    </location>
</feature>
<dbReference type="PRINTS" id="PR00077">
    <property type="entry name" value="GPDHDRGNASE"/>
</dbReference>
<protein>
    <recommendedName>
        <fullName evidence="11">Glycerol-3-phosphate dehydrogenase [NAD(+)]</fullName>
        <ecNumber evidence="11">1.1.1.8</ecNumber>
    </recommendedName>
</protein>
<keyword evidence="14" id="KW-1185">Reference proteome</keyword>
<dbReference type="InterPro" id="IPR013328">
    <property type="entry name" value="6PGD_dom2"/>
</dbReference>
<dbReference type="GeneID" id="107262723"/>
<evidence type="ECO:0000256" key="8">
    <source>
        <dbReference type="ARBA" id="ARBA00023027"/>
    </source>
</evidence>
<dbReference type="SUPFAM" id="SSF48179">
    <property type="entry name" value="6-phosphogluconate dehydrogenase C-terminal domain-like"/>
    <property type="match status" value="2"/>
</dbReference>
<comment type="pathway">
    <text evidence="2">Lipid metabolism.</text>
</comment>
<keyword evidence="8 10" id="KW-0520">NAD</keyword>
<dbReference type="SUPFAM" id="SSF51735">
    <property type="entry name" value="NAD(P)-binding Rossmann-fold domains"/>
    <property type="match status" value="2"/>
</dbReference>
<comment type="pathway">
    <text evidence="3">Phospholipid metabolism; alpha-glycerophosphate cycle.</text>
</comment>
<evidence type="ECO:0000313" key="14">
    <source>
        <dbReference type="Proteomes" id="UP000694920"/>
    </source>
</evidence>
<dbReference type="EC" id="1.1.1.8" evidence="11"/>
<organism evidence="14 15">
    <name type="scientific">Cephus cinctus</name>
    <name type="common">Wheat stem sawfly</name>
    <dbReference type="NCBI Taxonomy" id="211228"/>
    <lineage>
        <taxon>Eukaryota</taxon>
        <taxon>Metazoa</taxon>
        <taxon>Ecdysozoa</taxon>
        <taxon>Arthropoda</taxon>
        <taxon>Hexapoda</taxon>
        <taxon>Insecta</taxon>
        <taxon>Pterygota</taxon>
        <taxon>Neoptera</taxon>
        <taxon>Endopterygota</taxon>
        <taxon>Hymenoptera</taxon>
        <taxon>Cephoidea</taxon>
        <taxon>Cephidae</taxon>
        <taxon>Cephus</taxon>
    </lineage>
</organism>
<dbReference type="InterPro" id="IPR011128">
    <property type="entry name" value="G3P_DH_NAD-dep_N"/>
</dbReference>
<evidence type="ECO:0000256" key="6">
    <source>
        <dbReference type="ARBA" id="ARBA00022490"/>
    </source>
</evidence>
<dbReference type="GO" id="GO:0141152">
    <property type="term" value="F:glycerol-3-phosphate dehydrogenase (NAD+) activity"/>
    <property type="evidence" value="ECO:0007669"/>
    <property type="project" value="UniProtKB-UniRule"/>
</dbReference>
<name>A0AAJ7VWP1_CEPCN</name>
<comment type="similarity">
    <text evidence="4 10">Belongs to the NAD-dependent glycerol-3-phosphate dehydrogenase family.</text>
</comment>
<dbReference type="GO" id="GO:0005975">
    <property type="term" value="P:carbohydrate metabolic process"/>
    <property type="evidence" value="ECO:0007669"/>
    <property type="project" value="InterPro"/>
</dbReference>
<feature type="domain" description="Glycerol-3-phosphate dehydrogenase NAD-dependent N-terminal" evidence="12">
    <location>
        <begin position="7"/>
        <end position="175"/>
    </location>
</feature>
<keyword evidence="7 10" id="KW-0560">Oxidoreductase</keyword>
<dbReference type="GO" id="GO:0051287">
    <property type="term" value="F:NAD binding"/>
    <property type="evidence" value="ECO:0007669"/>
    <property type="project" value="UniProtKB-UniRule"/>
</dbReference>
<evidence type="ECO:0000256" key="7">
    <source>
        <dbReference type="ARBA" id="ARBA00023002"/>
    </source>
</evidence>
<comment type="subunit">
    <text evidence="5">Homodimer.</text>
</comment>
<evidence type="ECO:0000256" key="5">
    <source>
        <dbReference type="ARBA" id="ARBA00011738"/>
    </source>
</evidence>
<dbReference type="InterPro" id="IPR017751">
    <property type="entry name" value="G3P_DH_NAD-dep_euk"/>
</dbReference>
<gene>
    <name evidence="15" type="primary">LOC107262723</name>
</gene>
<dbReference type="InterPro" id="IPR006168">
    <property type="entry name" value="G3P_DH_NAD-dep"/>
</dbReference>
<dbReference type="PROSITE" id="PS00957">
    <property type="entry name" value="NAD_G3PDH"/>
    <property type="match status" value="2"/>
</dbReference>
<dbReference type="RefSeq" id="XP_024935886.1">
    <property type="nucleotide sequence ID" value="XM_025080118.1"/>
</dbReference>
<feature type="domain" description="Glycerol-3-phosphate dehydrogenase NAD-dependent C-terminal" evidence="13">
    <location>
        <begin position="195"/>
        <end position="340"/>
    </location>
</feature>
<dbReference type="FunFam" id="3.40.50.720:FF:000088">
    <property type="entry name" value="Glycerol-3-phosphate dehydrogenase [NAD(+)]"/>
    <property type="match status" value="2"/>
</dbReference>
<dbReference type="Pfam" id="PF07479">
    <property type="entry name" value="NAD_Gly3P_dh_C"/>
    <property type="match status" value="2"/>
</dbReference>
<evidence type="ECO:0000256" key="10">
    <source>
        <dbReference type="RuleBase" id="RU000437"/>
    </source>
</evidence>
<accession>A0AAJ7VWP1</accession>
<evidence type="ECO:0000313" key="15">
    <source>
        <dbReference type="RefSeq" id="XP_024935886.1"/>
    </source>
</evidence>
<dbReference type="GO" id="GO:0042803">
    <property type="term" value="F:protein homodimerization activity"/>
    <property type="evidence" value="ECO:0007669"/>
    <property type="project" value="InterPro"/>
</dbReference>
<sequence length="700" mass="76813">MAAKQRVCIIGSGNWGSAIAKIVGSNAEKLPIFEDRVTMYVYEEIVNGRKLTELINETHENVKYLPGHILPANVVAVPDVLEAAKDADILIFVVPHQFIQRICSTLLGKIKPTAIGLSLIKGFDKKDGGGIELISHIISRELHIPVSVLMGANLAGEVANEMFCETTIGCKDEEKAPILRDLIQTSYFRVVVVEDVDSVECCGALKNIVACGAGFVDGMNLGDNTKAAVIRLGLMEMIKFVDVFFPGGKLSTFFESCGVADLITTCYGGRNRKVSEAFVRTGKSIDTLEKEMLNGQKLQGPFTAEEVNYMLKAKDMESRFPLFTAIHRICIGELKPTDLIDCIRSHPEHMGSAIAKIVGANVVKFNNKFEEEVTMYVYEEMINNKKLTEIINEQHENVKYLPGHKLPANVVAVPDVVNAAREADILVFVIPHQFIRTLCATLLGKIKPTAVGLSLIKGFDQGDGTSIELISKIIEKHLNIPCYVLMGANLANEVAEEKFCETTIGCKDKRLAPLLRDVIQTPNFRVVVVEDAEAVEVCGALKNIVACAAGFVDGLGLGDNTKAAVIRLGLMEMVKFVDTFYGGSKLSTFFESCGVADLITTCYGGRNRRVCEQFVKTAKTIKELEDELLAGQKLQGPATADEVNAMLKNRNLMDKFPLFTAVHRICTKDLKPTELIDQIRSHPEHVMRLEGVVEDAEDDA</sequence>
<reference evidence="15" key="1">
    <citation type="submission" date="2025-08" db="UniProtKB">
        <authorList>
            <consortium name="RefSeq"/>
        </authorList>
    </citation>
    <scope>IDENTIFICATION</scope>
</reference>
<dbReference type="CTD" id="33824"/>
<evidence type="ECO:0000256" key="11">
    <source>
        <dbReference type="RuleBase" id="RU361243"/>
    </source>
</evidence>
<evidence type="ECO:0000259" key="13">
    <source>
        <dbReference type="Pfam" id="PF07479"/>
    </source>
</evidence>
<dbReference type="InterPro" id="IPR036291">
    <property type="entry name" value="NAD(P)-bd_dom_sf"/>
</dbReference>
<dbReference type="AlphaFoldDB" id="A0AAJ7VWP1"/>
<evidence type="ECO:0000256" key="2">
    <source>
        <dbReference type="ARBA" id="ARBA00005189"/>
    </source>
</evidence>
<comment type="subcellular location">
    <subcellularLocation>
        <location evidence="1">Cytoplasm</location>
    </subcellularLocation>
</comment>
<comment type="catalytic activity">
    <reaction evidence="9 11">
        <text>sn-glycerol 3-phosphate + NAD(+) = dihydroxyacetone phosphate + NADH + H(+)</text>
        <dbReference type="Rhea" id="RHEA:11092"/>
        <dbReference type="ChEBI" id="CHEBI:15378"/>
        <dbReference type="ChEBI" id="CHEBI:57540"/>
        <dbReference type="ChEBI" id="CHEBI:57597"/>
        <dbReference type="ChEBI" id="CHEBI:57642"/>
        <dbReference type="ChEBI" id="CHEBI:57945"/>
        <dbReference type="EC" id="1.1.1.8"/>
    </reaction>
</comment>
<keyword evidence="6" id="KW-0963">Cytoplasm</keyword>
<dbReference type="Gene3D" id="1.10.1040.10">
    <property type="entry name" value="N-(1-d-carboxylethyl)-l-norvaline Dehydrogenase, domain 2"/>
    <property type="match status" value="2"/>
</dbReference>
<evidence type="ECO:0000256" key="9">
    <source>
        <dbReference type="ARBA" id="ARBA00048683"/>
    </source>
</evidence>
<dbReference type="NCBIfam" id="TIGR03376">
    <property type="entry name" value="glycerol3P_DH"/>
    <property type="match status" value="2"/>
</dbReference>
<dbReference type="InterPro" id="IPR008927">
    <property type="entry name" value="6-PGluconate_DH-like_C_sf"/>
</dbReference>
<proteinExistence type="inferred from homology"/>
<dbReference type="FunFam" id="1.10.1040.10:FF:000004">
    <property type="entry name" value="Glycerol-3-phosphate dehydrogenase [NAD(+)]"/>
    <property type="match status" value="2"/>
</dbReference>
<evidence type="ECO:0000256" key="4">
    <source>
        <dbReference type="ARBA" id="ARBA00011009"/>
    </source>
</evidence>
<dbReference type="Gene3D" id="3.40.50.720">
    <property type="entry name" value="NAD(P)-binding Rossmann-like Domain"/>
    <property type="match status" value="2"/>
</dbReference>
<evidence type="ECO:0000256" key="1">
    <source>
        <dbReference type="ARBA" id="ARBA00004496"/>
    </source>
</evidence>
<dbReference type="PANTHER" id="PTHR11728:SF8">
    <property type="entry name" value="GLYCEROL-3-PHOSPHATE DEHYDROGENASE [NAD(+)]-RELATED"/>
    <property type="match status" value="1"/>
</dbReference>
<dbReference type="GO" id="GO:0046168">
    <property type="term" value="P:glycerol-3-phosphate catabolic process"/>
    <property type="evidence" value="ECO:0007669"/>
    <property type="project" value="UniProtKB-UniRule"/>
</dbReference>
<dbReference type="GO" id="GO:0005829">
    <property type="term" value="C:cytosol"/>
    <property type="evidence" value="ECO:0007669"/>
    <property type="project" value="TreeGrafter"/>
</dbReference>
<dbReference type="Proteomes" id="UP000694920">
    <property type="component" value="Unplaced"/>
</dbReference>
<evidence type="ECO:0000259" key="12">
    <source>
        <dbReference type="Pfam" id="PF01210"/>
    </source>
</evidence>
<evidence type="ECO:0000256" key="3">
    <source>
        <dbReference type="ARBA" id="ARBA00005192"/>
    </source>
</evidence>
<feature type="domain" description="Glycerol-3-phosphate dehydrogenase NAD-dependent N-terminal" evidence="12">
    <location>
        <begin position="351"/>
        <end position="511"/>
    </location>
</feature>
<dbReference type="Pfam" id="PF01210">
    <property type="entry name" value="NAD_Gly3P_dh_N"/>
    <property type="match status" value="2"/>
</dbReference>
<dbReference type="InterPro" id="IPR006109">
    <property type="entry name" value="G3P_DH_NAD-dep_C"/>
</dbReference>
<dbReference type="PANTHER" id="PTHR11728">
    <property type="entry name" value="GLYCEROL-3-PHOSPHATE DEHYDROGENASE"/>
    <property type="match status" value="1"/>
</dbReference>